<dbReference type="PROSITE" id="PS50883">
    <property type="entry name" value="EAL"/>
    <property type="match status" value="1"/>
</dbReference>
<dbReference type="PROSITE" id="PS50112">
    <property type="entry name" value="PAS"/>
    <property type="match status" value="1"/>
</dbReference>
<dbReference type="Gene3D" id="3.30.450.20">
    <property type="entry name" value="PAS domain"/>
    <property type="match status" value="1"/>
</dbReference>
<dbReference type="Gene3D" id="3.20.20.450">
    <property type="entry name" value="EAL domain"/>
    <property type="match status" value="1"/>
</dbReference>
<dbReference type="InterPro" id="IPR052155">
    <property type="entry name" value="Biofilm_reg_signaling"/>
</dbReference>
<evidence type="ECO:0000259" key="1">
    <source>
        <dbReference type="PROSITE" id="PS50112"/>
    </source>
</evidence>
<feature type="domain" description="GGDEF" evidence="3">
    <location>
        <begin position="187"/>
        <end position="320"/>
    </location>
</feature>
<dbReference type="Pfam" id="PF00989">
    <property type="entry name" value="PAS"/>
    <property type="match status" value="1"/>
</dbReference>
<dbReference type="SMART" id="SM00052">
    <property type="entry name" value="EAL"/>
    <property type="match status" value="1"/>
</dbReference>
<reference evidence="4 5" key="1">
    <citation type="journal article" date="2020" name="Biotechnol. Biofuels">
        <title>New insights from the biogas microbiome by comprehensive genome-resolved metagenomics of nearly 1600 species originating from multiple anaerobic digesters.</title>
        <authorList>
            <person name="Campanaro S."/>
            <person name="Treu L."/>
            <person name="Rodriguez-R L.M."/>
            <person name="Kovalovszki A."/>
            <person name="Ziels R.M."/>
            <person name="Maus I."/>
            <person name="Zhu X."/>
            <person name="Kougias P.G."/>
            <person name="Basile A."/>
            <person name="Luo G."/>
            <person name="Schluter A."/>
            <person name="Konstantinidis K.T."/>
            <person name="Angelidaki I."/>
        </authorList>
    </citation>
    <scope>NUCLEOTIDE SEQUENCE [LARGE SCALE GENOMIC DNA]</scope>
    <source>
        <strain evidence="4">AS05jafATM_4</strain>
    </source>
</reference>
<dbReference type="NCBIfam" id="TIGR00254">
    <property type="entry name" value="GGDEF"/>
    <property type="match status" value="1"/>
</dbReference>
<evidence type="ECO:0000313" key="5">
    <source>
        <dbReference type="Proteomes" id="UP000553059"/>
    </source>
</evidence>
<dbReference type="InterPro" id="IPR029787">
    <property type="entry name" value="Nucleotide_cyclase"/>
</dbReference>
<dbReference type="PANTHER" id="PTHR44757:SF2">
    <property type="entry name" value="BIOFILM ARCHITECTURE MAINTENANCE PROTEIN MBAA"/>
    <property type="match status" value="1"/>
</dbReference>
<sequence length="597" mass="67979">MRKSNLSARNKTIVKNEKKLNLYESQALKTLQRRFQVLVQDSHEVFEIINSDGTIQYISPAVQKILGYKPEERIGKLAYGLLEPTEKYKFIQMMDVVFNHPNQVVQEEIKIKTKAGQEITLACDMRNELSEPSVQGVILNWRVSSSHGSREDSSNASETIDELTRLPNRAAFESLLDQQMAEAKKGQILALMIVDIDRFKYINSYLGYEHGDQLLAQISQRLRLVLTDKVFLCRFSGDQYALMVTQGNKRDDYSYLAEEILRLFDSPFIVNDHKLDVSVSLGISIYPHDAQDSETLIKFAYTALLRGKTAGKKRCQCYSADVDHKNCREFLLRSDMQKALAEGQFVVHYQPMVNLHTNEVLAVEALLRWEHPICGMVSPAEFIPIMEETGFIVDVGKWLVEEVCRCHRQWKKEGLPPLKVSINCSSVQFAEESFVESIQAILHKMGFDPRHLIIEITESVLIENAKKVISDLQKLQEIGIMVAVDDFGTGFSSLSYLLTFNIDIIKIDGSFIQNIPTNKTSTIITHSVVNLARELNIKLVAEGIESLEQLSYLKRFKCHTGQGYLYSKPIPQHKLIEVIANKKCEPKIKLKDSRALN</sequence>
<dbReference type="CDD" id="cd01949">
    <property type="entry name" value="GGDEF"/>
    <property type="match status" value="1"/>
</dbReference>
<dbReference type="InterPro" id="IPR000014">
    <property type="entry name" value="PAS"/>
</dbReference>
<dbReference type="PROSITE" id="PS50887">
    <property type="entry name" value="GGDEF"/>
    <property type="match status" value="1"/>
</dbReference>
<accession>A0A7C7DAU0</accession>
<dbReference type="InterPro" id="IPR035919">
    <property type="entry name" value="EAL_sf"/>
</dbReference>
<dbReference type="InterPro" id="IPR000160">
    <property type="entry name" value="GGDEF_dom"/>
</dbReference>
<dbReference type="Gene3D" id="3.30.70.270">
    <property type="match status" value="1"/>
</dbReference>
<dbReference type="InterPro" id="IPR035965">
    <property type="entry name" value="PAS-like_dom_sf"/>
</dbReference>
<comment type="caution">
    <text evidence="4">The sequence shown here is derived from an EMBL/GenBank/DDBJ whole genome shotgun (WGS) entry which is preliminary data.</text>
</comment>
<dbReference type="CDD" id="cd01948">
    <property type="entry name" value="EAL"/>
    <property type="match status" value="1"/>
</dbReference>
<dbReference type="SUPFAM" id="SSF55785">
    <property type="entry name" value="PYP-like sensor domain (PAS domain)"/>
    <property type="match status" value="1"/>
</dbReference>
<dbReference type="FunFam" id="3.20.20.450:FF:000001">
    <property type="entry name" value="Cyclic di-GMP phosphodiesterase yahA"/>
    <property type="match status" value="1"/>
</dbReference>
<dbReference type="AlphaFoldDB" id="A0A7C7DAU0"/>
<dbReference type="CDD" id="cd00130">
    <property type="entry name" value="PAS"/>
    <property type="match status" value="1"/>
</dbReference>
<gene>
    <name evidence="4" type="ORF">GX523_13030</name>
</gene>
<feature type="domain" description="PAS" evidence="1">
    <location>
        <begin position="31"/>
        <end position="101"/>
    </location>
</feature>
<dbReference type="InterPro" id="IPR043128">
    <property type="entry name" value="Rev_trsase/Diguanyl_cyclase"/>
</dbReference>
<feature type="domain" description="EAL" evidence="2">
    <location>
        <begin position="329"/>
        <end position="583"/>
    </location>
</feature>
<dbReference type="SUPFAM" id="SSF55073">
    <property type="entry name" value="Nucleotide cyclase"/>
    <property type="match status" value="1"/>
</dbReference>
<organism evidence="4 5">
    <name type="scientific">Desulfitobacterium dehalogenans</name>
    <dbReference type="NCBI Taxonomy" id="36854"/>
    <lineage>
        <taxon>Bacteria</taxon>
        <taxon>Bacillati</taxon>
        <taxon>Bacillota</taxon>
        <taxon>Clostridia</taxon>
        <taxon>Eubacteriales</taxon>
        <taxon>Desulfitobacteriaceae</taxon>
        <taxon>Desulfitobacterium</taxon>
    </lineage>
</organism>
<dbReference type="Pfam" id="PF00563">
    <property type="entry name" value="EAL"/>
    <property type="match status" value="1"/>
</dbReference>
<evidence type="ECO:0000313" key="4">
    <source>
        <dbReference type="EMBL" id="HHY27639.1"/>
    </source>
</evidence>
<dbReference type="InterPro" id="IPR001633">
    <property type="entry name" value="EAL_dom"/>
</dbReference>
<dbReference type="GO" id="GO:0006355">
    <property type="term" value="P:regulation of DNA-templated transcription"/>
    <property type="evidence" value="ECO:0007669"/>
    <property type="project" value="InterPro"/>
</dbReference>
<protein>
    <submittedName>
        <fullName evidence="4">EAL domain-containing protein</fullName>
    </submittedName>
</protein>
<proteinExistence type="predicted"/>
<dbReference type="NCBIfam" id="TIGR00229">
    <property type="entry name" value="sensory_box"/>
    <property type="match status" value="1"/>
</dbReference>
<dbReference type="InterPro" id="IPR013767">
    <property type="entry name" value="PAS_fold"/>
</dbReference>
<dbReference type="PANTHER" id="PTHR44757">
    <property type="entry name" value="DIGUANYLATE CYCLASE DGCP"/>
    <property type="match status" value="1"/>
</dbReference>
<name>A0A7C7DAU0_9FIRM</name>
<dbReference type="SUPFAM" id="SSF141868">
    <property type="entry name" value="EAL domain-like"/>
    <property type="match status" value="1"/>
</dbReference>
<evidence type="ECO:0000259" key="3">
    <source>
        <dbReference type="PROSITE" id="PS50887"/>
    </source>
</evidence>
<dbReference type="Proteomes" id="UP000553059">
    <property type="component" value="Unassembled WGS sequence"/>
</dbReference>
<dbReference type="EMBL" id="DUTF01000284">
    <property type="protein sequence ID" value="HHY27639.1"/>
    <property type="molecule type" value="Genomic_DNA"/>
</dbReference>
<dbReference type="SMART" id="SM00091">
    <property type="entry name" value="PAS"/>
    <property type="match status" value="1"/>
</dbReference>
<dbReference type="Pfam" id="PF00990">
    <property type="entry name" value="GGDEF"/>
    <property type="match status" value="1"/>
</dbReference>
<evidence type="ECO:0000259" key="2">
    <source>
        <dbReference type="PROSITE" id="PS50883"/>
    </source>
</evidence>
<dbReference type="SMART" id="SM00267">
    <property type="entry name" value="GGDEF"/>
    <property type="match status" value="1"/>
</dbReference>